<comment type="caution">
    <text evidence="4">The sequence shown here is derived from an EMBL/GenBank/DDBJ whole genome shotgun (WGS) entry which is preliminary data.</text>
</comment>
<dbReference type="AlphaFoldDB" id="A0A7Y0A5Q8"/>
<sequence length="251" mass="26817">MMGNLKLENKKVLITGADSGIGKAVALLFAKEGADIAIIYYSDDKDAEEVKAEIESLGRKASIHKGDVNDTQFCEKTTQKVVSEFGGIDILVNNAGTQVPADDITDLEEENIRTTFNSNIIGMILLTKIVFPHLKQGSSIINTTSAVAYQGHEQLLDYSATKGAIVSFTRSLALQSKPKGIRVNAVAPGPVATPLTKETFGEEDDDPNKPPFERNATPEEVATSFLFLASDDAAQITGQVLHPNGGIVVNG</sequence>
<dbReference type="InterPro" id="IPR020904">
    <property type="entry name" value="Sc_DH/Rdtase_CS"/>
</dbReference>
<dbReference type="InterPro" id="IPR002347">
    <property type="entry name" value="SDR_fam"/>
</dbReference>
<comment type="similarity">
    <text evidence="1">Belongs to the short-chain dehydrogenases/reductases (SDR) family.</text>
</comment>
<evidence type="ECO:0000256" key="3">
    <source>
        <dbReference type="SAM" id="MobiDB-lite"/>
    </source>
</evidence>
<protein>
    <submittedName>
        <fullName evidence="4">SDR family oxidoreductase</fullName>
    </submittedName>
</protein>
<dbReference type="Pfam" id="PF13561">
    <property type="entry name" value="adh_short_C2"/>
    <property type="match status" value="1"/>
</dbReference>
<dbReference type="PROSITE" id="PS00061">
    <property type="entry name" value="ADH_SHORT"/>
    <property type="match status" value="1"/>
</dbReference>
<proteinExistence type="inferred from homology"/>
<dbReference type="FunFam" id="3.40.50.720:FF:000084">
    <property type="entry name" value="Short-chain dehydrogenase reductase"/>
    <property type="match status" value="1"/>
</dbReference>
<dbReference type="PANTHER" id="PTHR48107:SF16">
    <property type="entry name" value="NADPH-DEPENDENT ALDEHYDE REDUCTASE 1, CHLOROPLASTIC"/>
    <property type="match status" value="1"/>
</dbReference>
<evidence type="ECO:0000313" key="4">
    <source>
        <dbReference type="EMBL" id="NML57156.1"/>
    </source>
</evidence>
<organism evidence="4 5">
    <name type="scientific">Chryseobacterium cheonjiense</name>
    <dbReference type="NCBI Taxonomy" id="2728845"/>
    <lineage>
        <taxon>Bacteria</taxon>
        <taxon>Pseudomonadati</taxon>
        <taxon>Bacteroidota</taxon>
        <taxon>Flavobacteriia</taxon>
        <taxon>Flavobacteriales</taxon>
        <taxon>Weeksellaceae</taxon>
        <taxon>Chryseobacterium group</taxon>
        <taxon>Chryseobacterium</taxon>
    </lineage>
</organism>
<keyword evidence="2" id="KW-0560">Oxidoreductase</keyword>
<dbReference type="PANTHER" id="PTHR48107">
    <property type="entry name" value="NADPH-DEPENDENT ALDEHYDE REDUCTASE-LIKE PROTEIN, CHLOROPLASTIC-RELATED"/>
    <property type="match status" value="1"/>
</dbReference>
<accession>A0A7Y0A5Q8</accession>
<dbReference type="Gene3D" id="3.40.50.720">
    <property type="entry name" value="NAD(P)-binding Rossmann-like Domain"/>
    <property type="match status" value="1"/>
</dbReference>
<dbReference type="PRINTS" id="PR00080">
    <property type="entry name" value="SDRFAMILY"/>
</dbReference>
<dbReference type="Proteomes" id="UP000552615">
    <property type="component" value="Unassembled WGS sequence"/>
</dbReference>
<evidence type="ECO:0000256" key="1">
    <source>
        <dbReference type="ARBA" id="ARBA00006484"/>
    </source>
</evidence>
<dbReference type="GO" id="GO:0016614">
    <property type="term" value="F:oxidoreductase activity, acting on CH-OH group of donors"/>
    <property type="evidence" value="ECO:0007669"/>
    <property type="project" value="UniProtKB-ARBA"/>
</dbReference>
<dbReference type="EMBL" id="JABBGF010000001">
    <property type="protein sequence ID" value="NML57156.1"/>
    <property type="molecule type" value="Genomic_DNA"/>
</dbReference>
<evidence type="ECO:0000313" key="5">
    <source>
        <dbReference type="Proteomes" id="UP000552615"/>
    </source>
</evidence>
<dbReference type="SUPFAM" id="SSF51735">
    <property type="entry name" value="NAD(P)-binding Rossmann-fold domains"/>
    <property type="match status" value="1"/>
</dbReference>
<keyword evidence="5" id="KW-1185">Reference proteome</keyword>
<dbReference type="PRINTS" id="PR00081">
    <property type="entry name" value="GDHRDH"/>
</dbReference>
<dbReference type="InterPro" id="IPR036291">
    <property type="entry name" value="NAD(P)-bd_dom_sf"/>
</dbReference>
<feature type="region of interest" description="Disordered" evidence="3">
    <location>
        <begin position="192"/>
        <end position="215"/>
    </location>
</feature>
<evidence type="ECO:0000256" key="2">
    <source>
        <dbReference type="ARBA" id="ARBA00023002"/>
    </source>
</evidence>
<gene>
    <name evidence="4" type="ORF">HHL20_07340</name>
</gene>
<reference evidence="4 5" key="1">
    <citation type="submission" date="2020-04" db="EMBL/GenBank/DDBJ databases">
        <title>Chryseobacterium sp. RJ-7-14 sp. nov., isolated from Jeju soil.</title>
        <authorList>
            <person name="Dahal R.H."/>
            <person name="Chaudhary D.K."/>
        </authorList>
    </citation>
    <scope>NUCLEOTIDE SEQUENCE [LARGE SCALE GENOMIC DNA]</scope>
    <source>
        <strain evidence="4 5">RJ-7-14</strain>
    </source>
</reference>
<name>A0A7Y0A5Q8_9FLAO</name>